<accession>A0AAV7VQ20</accession>
<keyword evidence="3" id="KW-1185">Reference proteome</keyword>
<feature type="region of interest" description="Disordered" evidence="1">
    <location>
        <begin position="1"/>
        <end position="22"/>
    </location>
</feature>
<dbReference type="Proteomes" id="UP001066276">
    <property type="component" value="Chromosome 2_1"/>
</dbReference>
<evidence type="ECO:0000256" key="1">
    <source>
        <dbReference type="SAM" id="MobiDB-lite"/>
    </source>
</evidence>
<evidence type="ECO:0000313" key="2">
    <source>
        <dbReference type="EMBL" id="KAJ1202784.1"/>
    </source>
</evidence>
<reference evidence="2" key="1">
    <citation type="journal article" date="2022" name="bioRxiv">
        <title>Sequencing and chromosome-scale assembly of the giantPleurodeles waltlgenome.</title>
        <authorList>
            <person name="Brown T."/>
            <person name="Elewa A."/>
            <person name="Iarovenko S."/>
            <person name="Subramanian E."/>
            <person name="Araus A.J."/>
            <person name="Petzold A."/>
            <person name="Susuki M."/>
            <person name="Suzuki K.-i.T."/>
            <person name="Hayashi T."/>
            <person name="Toyoda A."/>
            <person name="Oliveira C."/>
            <person name="Osipova E."/>
            <person name="Leigh N.D."/>
            <person name="Simon A."/>
            <person name="Yun M.H."/>
        </authorList>
    </citation>
    <scope>NUCLEOTIDE SEQUENCE</scope>
    <source>
        <strain evidence="2">20211129_DDA</strain>
        <tissue evidence="2">Liver</tissue>
    </source>
</reference>
<gene>
    <name evidence="2" type="ORF">NDU88_006580</name>
</gene>
<dbReference type="AlphaFoldDB" id="A0AAV7VQ20"/>
<proteinExistence type="predicted"/>
<evidence type="ECO:0000313" key="3">
    <source>
        <dbReference type="Proteomes" id="UP001066276"/>
    </source>
</evidence>
<comment type="caution">
    <text evidence="2">The sequence shown here is derived from an EMBL/GenBank/DDBJ whole genome shotgun (WGS) entry which is preliminary data.</text>
</comment>
<name>A0AAV7VQ20_PLEWA</name>
<sequence>MKYRTWPLSGPVPRRPRRWDADRSKPHCVSLRLLKKDTIFHHCRWAPTTCGDYLLYTGRARTVENRTPRHLPSN</sequence>
<protein>
    <submittedName>
        <fullName evidence="2">Uncharacterized protein</fullName>
    </submittedName>
</protein>
<dbReference type="EMBL" id="JANPWB010000003">
    <property type="protein sequence ID" value="KAJ1202784.1"/>
    <property type="molecule type" value="Genomic_DNA"/>
</dbReference>
<organism evidence="2 3">
    <name type="scientific">Pleurodeles waltl</name>
    <name type="common">Iberian ribbed newt</name>
    <dbReference type="NCBI Taxonomy" id="8319"/>
    <lineage>
        <taxon>Eukaryota</taxon>
        <taxon>Metazoa</taxon>
        <taxon>Chordata</taxon>
        <taxon>Craniata</taxon>
        <taxon>Vertebrata</taxon>
        <taxon>Euteleostomi</taxon>
        <taxon>Amphibia</taxon>
        <taxon>Batrachia</taxon>
        <taxon>Caudata</taxon>
        <taxon>Salamandroidea</taxon>
        <taxon>Salamandridae</taxon>
        <taxon>Pleurodelinae</taxon>
        <taxon>Pleurodeles</taxon>
    </lineage>
</organism>